<dbReference type="RefSeq" id="WP_241446130.1">
    <property type="nucleotide sequence ID" value="NZ_JAKZHW010000001.1"/>
</dbReference>
<organism evidence="2 3">
    <name type="scientific">Sphingomonas telluris</name>
    <dbReference type="NCBI Taxonomy" id="2907998"/>
    <lineage>
        <taxon>Bacteria</taxon>
        <taxon>Pseudomonadati</taxon>
        <taxon>Pseudomonadota</taxon>
        <taxon>Alphaproteobacteria</taxon>
        <taxon>Sphingomonadales</taxon>
        <taxon>Sphingomonadaceae</taxon>
        <taxon>Sphingomonas</taxon>
    </lineage>
</organism>
<feature type="region of interest" description="Disordered" evidence="1">
    <location>
        <begin position="180"/>
        <end position="224"/>
    </location>
</feature>
<accession>A0ABS9VLD2</accession>
<dbReference type="EMBL" id="JAKZHW010000001">
    <property type="protein sequence ID" value="MCH8615369.1"/>
    <property type="molecule type" value="Genomic_DNA"/>
</dbReference>
<protein>
    <recommendedName>
        <fullName evidence="4">HTH merR-type domain-containing protein</fullName>
    </recommendedName>
</protein>
<evidence type="ECO:0000256" key="1">
    <source>
        <dbReference type="SAM" id="MobiDB-lite"/>
    </source>
</evidence>
<feature type="compositionally biased region" description="Acidic residues" evidence="1">
    <location>
        <begin position="199"/>
        <end position="208"/>
    </location>
</feature>
<dbReference type="SUPFAM" id="SSF46955">
    <property type="entry name" value="Putative DNA-binding domain"/>
    <property type="match status" value="1"/>
</dbReference>
<reference evidence="2 3" key="1">
    <citation type="submission" date="2022-03" db="EMBL/GenBank/DDBJ databases">
        <authorList>
            <person name="Jo J.-H."/>
            <person name="Im W.-T."/>
        </authorList>
    </citation>
    <scope>NUCLEOTIDE SEQUENCE [LARGE SCALE GENOMIC DNA]</scope>
    <source>
        <strain evidence="2 3">SM33</strain>
    </source>
</reference>
<evidence type="ECO:0000313" key="3">
    <source>
        <dbReference type="Proteomes" id="UP001203058"/>
    </source>
</evidence>
<keyword evidence="3" id="KW-1185">Reference proteome</keyword>
<name>A0ABS9VLD2_9SPHN</name>
<dbReference type="InterPro" id="IPR009061">
    <property type="entry name" value="DNA-bd_dom_put_sf"/>
</dbReference>
<gene>
    <name evidence="2" type="ORF">LZ016_04535</name>
</gene>
<evidence type="ECO:0008006" key="4">
    <source>
        <dbReference type="Google" id="ProtNLM"/>
    </source>
</evidence>
<sequence length="224" mass="25392">MSLAARVAKLRELANDDSPRLRRILHQPQFTRKEVIEVTGVAEHQLHNWVSRRWITLSGEQHPGKGRRRLYTGQDAISIAFGLQLQPFGMMQVANRLSHARHMSKRASSILLDRTFQWGRAIAIMPSPEEGKWLYVPFGPGTAREGHDFRAAVILDIDRLILETLERLAIVVQGGGLTPLTPEMQKENAGNGKAKWSEELLDDDEGDEYLVSTSATKPREQRYF</sequence>
<proteinExistence type="predicted"/>
<comment type="caution">
    <text evidence="2">The sequence shown here is derived from an EMBL/GenBank/DDBJ whole genome shotgun (WGS) entry which is preliminary data.</text>
</comment>
<dbReference type="Proteomes" id="UP001203058">
    <property type="component" value="Unassembled WGS sequence"/>
</dbReference>
<evidence type="ECO:0000313" key="2">
    <source>
        <dbReference type="EMBL" id="MCH8615369.1"/>
    </source>
</evidence>